<organism evidence="2 3">
    <name type="scientific">Nicotiana attenuata</name>
    <name type="common">Coyote tobacco</name>
    <dbReference type="NCBI Taxonomy" id="49451"/>
    <lineage>
        <taxon>Eukaryota</taxon>
        <taxon>Viridiplantae</taxon>
        <taxon>Streptophyta</taxon>
        <taxon>Embryophyta</taxon>
        <taxon>Tracheophyta</taxon>
        <taxon>Spermatophyta</taxon>
        <taxon>Magnoliopsida</taxon>
        <taxon>eudicotyledons</taxon>
        <taxon>Gunneridae</taxon>
        <taxon>Pentapetalae</taxon>
        <taxon>asterids</taxon>
        <taxon>lamiids</taxon>
        <taxon>Solanales</taxon>
        <taxon>Solanaceae</taxon>
        <taxon>Nicotianoideae</taxon>
        <taxon>Nicotianeae</taxon>
        <taxon>Nicotiana</taxon>
    </lineage>
</organism>
<keyword evidence="3" id="KW-1185">Reference proteome</keyword>
<name>A0A314KRW2_NICAT</name>
<reference evidence="2" key="1">
    <citation type="submission" date="2016-11" db="EMBL/GenBank/DDBJ databases">
        <title>The genome of Nicotiana attenuata.</title>
        <authorList>
            <person name="Xu S."/>
            <person name="Brockmoeller T."/>
            <person name="Gaquerel E."/>
            <person name="Navarro A."/>
            <person name="Kuhl H."/>
            <person name="Gase K."/>
            <person name="Ling Z."/>
            <person name="Zhou W."/>
            <person name="Kreitzer C."/>
            <person name="Stanke M."/>
            <person name="Tang H."/>
            <person name="Lyons E."/>
            <person name="Pandey P."/>
            <person name="Pandey S.P."/>
            <person name="Timmermann B."/>
            <person name="Baldwin I.T."/>
        </authorList>
    </citation>
    <scope>NUCLEOTIDE SEQUENCE [LARGE SCALE GENOMIC DNA]</scope>
    <source>
        <strain evidence="2">UT</strain>
    </source>
</reference>
<dbReference type="InterPro" id="IPR036397">
    <property type="entry name" value="RNaseH_sf"/>
</dbReference>
<protein>
    <recommendedName>
        <fullName evidence="1">RNase H type-1 domain-containing protein</fullName>
    </recommendedName>
</protein>
<dbReference type="CDD" id="cd06222">
    <property type="entry name" value="RNase_H_like"/>
    <property type="match status" value="1"/>
</dbReference>
<sequence>MKWWLAKERSLVHSMVLQCLPSLICWEIWKNRCSARFEDIHMSRWHIIQQVSNCLSLMLNCQFSSLTLPHVWLEKCRTIEKIQHSIHSQAVWWKKPDRGWVKLNVDGCSKGNPGSAGGGGIIRDQLGDMVKAFAEFYGHCSNNMAEAKAVLHGIKLCNSLGLQNVIVETDSLLIVSIINRRMKPPWRIKHIIEQIWEITSLGNFNFVHTFREGNYVADQLANLGKNTKEHIIFNEIVSLPRQVRASLQLEQDGLPNFRFTTRRNQFTINDVIT</sequence>
<dbReference type="GO" id="GO:0003676">
    <property type="term" value="F:nucleic acid binding"/>
    <property type="evidence" value="ECO:0007669"/>
    <property type="project" value="InterPro"/>
</dbReference>
<dbReference type="AlphaFoldDB" id="A0A314KRW2"/>
<dbReference type="PANTHER" id="PTHR47723">
    <property type="entry name" value="OS05G0353850 PROTEIN"/>
    <property type="match status" value="1"/>
</dbReference>
<dbReference type="Proteomes" id="UP000187609">
    <property type="component" value="Unassembled WGS sequence"/>
</dbReference>
<dbReference type="SUPFAM" id="SSF53098">
    <property type="entry name" value="Ribonuclease H-like"/>
    <property type="match status" value="1"/>
</dbReference>
<proteinExistence type="predicted"/>
<dbReference type="PANTHER" id="PTHR47723:SF19">
    <property type="entry name" value="POLYNUCLEOTIDYL TRANSFERASE, RIBONUCLEASE H-LIKE SUPERFAMILY PROTEIN"/>
    <property type="match status" value="1"/>
</dbReference>
<dbReference type="InterPro" id="IPR044730">
    <property type="entry name" value="RNase_H-like_dom_plant"/>
</dbReference>
<dbReference type="EMBL" id="MJEQ01001169">
    <property type="protein sequence ID" value="OIT31925.1"/>
    <property type="molecule type" value="Genomic_DNA"/>
</dbReference>
<dbReference type="InterPro" id="IPR053151">
    <property type="entry name" value="RNase_H-like"/>
</dbReference>
<accession>A0A314KRW2</accession>
<comment type="caution">
    <text evidence="2">The sequence shown here is derived from an EMBL/GenBank/DDBJ whole genome shotgun (WGS) entry which is preliminary data.</text>
</comment>
<evidence type="ECO:0000259" key="1">
    <source>
        <dbReference type="PROSITE" id="PS50879"/>
    </source>
</evidence>
<dbReference type="SMR" id="A0A314KRW2"/>
<dbReference type="GO" id="GO:0004523">
    <property type="term" value="F:RNA-DNA hybrid ribonuclease activity"/>
    <property type="evidence" value="ECO:0007669"/>
    <property type="project" value="InterPro"/>
</dbReference>
<dbReference type="Gene3D" id="3.30.420.10">
    <property type="entry name" value="Ribonuclease H-like superfamily/Ribonuclease H"/>
    <property type="match status" value="1"/>
</dbReference>
<dbReference type="Pfam" id="PF13456">
    <property type="entry name" value="RVT_3"/>
    <property type="match status" value="1"/>
</dbReference>
<dbReference type="InterPro" id="IPR002156">
    <property type="entry name" value="RNaseH_domain"/>
</dbReference>
<evidence type="ECO:0000313" key="3">
    <source>
        <dbReference type="Proteomes" id="UP000187609"/>
    </source>
</evidence>
<gene>
    <name evidence="2" type="ORF">A4A49_55565</name>
</gene>
<dbReference type="InterPro" id="IPR012337">
    <property type="entry name" value="RNaseH-like_sf"/>
</dbReference>
<feature type="domain" description="RNase H type-1" evidence="1">
    <location>
        <begin position="97"/>
        <end position="226"/>
    </location>
</feature>
<dbReference type="Gramene" id="OIT31925">
    <property type="protein sequence ID" value="OIT31925"/>
    <property type="gene ID" value="A4A49_55565"/>
</dbReference>
<evidence type="ECO:0000313" key="2">
    <source>
        <dbReference type="EMBL" id="OIT31925.1"/>
    </source>
</evidence>
<dbReference type="PROSITE" id="PS50879">
    <property type="entry name" value="RNASE_H_1"/>
    <property type="match status" value="1"/>
</dbReference>